<dbReference type="GO" id="GO:0031146">
    <property type="term" value="P:SCF-dependent proteasomal ubiquitin-dependent protein catabolic process"/>
    <property type="evidence" value="ECO:0007669"/>
    <property type="project" value="TreeGrafter"/>
</dbReference>
<evidence type="ECO:0000313" key="3">
    <source>
        <dbReference type="Proteomes" id="UP000243975"/>
    </source>
</evidence>
<dbReference type="InterPro" id="IPR036047">
    <property type="entry name" value="F-box-like_dom_sf"/>
</dbReference>
<dbReference type="AlphaFoldDB" id="A0A103Y4N4"/>
<dbReference type="Proteomes" id="UP000243975">
    <property type="component" value="Unassembled WGS sequence"/>
</dbReference>
<dbReference type="OMA" id="RCDLQKL"/>
<dbReference type="PANTHER" id="PTHR13318">
    <property type="entry name" value="PARTNER OF PAIRED, ISOFORM B-RELATED"/>
    <property type="match status" value="1"/>
</dbReference>
<dbReference type="PANTHER" id="PTHR13318:SF77">
    <property type="entry name" value="F-BOX DOMAIN-CONTAINING PROTEIN"/>
    <property type="match status" value="1"/>
</dbReference>
<dbReference type="InterPro" id="IPR032675">
    <property type="entry name" value="LRR_dom_sf"/>
</dbReference>
<dbReference type="SUPFAM" id="SSF52047">
    <property type="entry name" value="RNI-like"/>
    <property type="match status" value="1"/>
</dbReference>
<dbReference type="Gramene" id="KVI02451">
    <property type="protein sequence ID" value="KVI02451"/>
    <property type="gene ID" value="Ccrd_019243"/>
</dbReference>
<dbReference type="SUPFAM" id="SSF81383">
    <property type="entry name" value="F-box domain"/>
    <property type="match status" value="1"/>
</dbReference>
<organism evidence="2 3">
    <name type="scientific">Cynara cardunculus var. scolymus</name>
    <name type="common">Globe artichoke</name>
    <name type="synonym">Cynara scolymus</name>
    <dbReference type="NCBI Taxonomy" id="59895"/>
    <lineage>
        <taxon>Eukaryota</taxon>
        <taxon>Viridiplantae</taxon>
        <taxon>Streptophyta</taxon>
        <taxon>Embryophyta</taxon>
        <taxon>Tracheophyta</taxon>
        <taxon>Spermatophyta</taxon>
        <taxon>Magnoliopsida</taxon>
        <taxon>eudicotyledons</taxon>
        <taxon>Gunneridae</taxon>
        <taxon>Pentapetalae</taxon>
        <taxon>asterids</taxon>
        <taxon>campanulids</taxon>
        <taxon>Asterales</taxon>
        <taxon>Asteraceae</taxon>
        <taxon>Carduoideae</taxon>
        <taxon>Cardueae</taxon>
        <taxon>Carduinae</taxon>
        <taxon>Cynara</taxon>
    </lineage>
</organism>
<feature type="domain" description="F-box" evidence="1">
    <location>
        <begin position="5"/>
        <end position="39"/>
    </location>
</feature>
<gene>
    <name evidence="2" type="ORF">Ccrd_019243</name>
</gene>
<evidence type="ECO:0000259" key="1">
    <source>
        <dbReference type="Pfam" id="PF00646"/>
    </source>
</evidence>
<name>A0A103Y4N4_CYNCS</name>
<dbReference type="Gene3D" id="3.80.10.10">
    <property type="entry name" value="Ribonuclease Inhibitor"/>
    <property type="match status" value="3"/>
</dbReference>
<dbReference type="Pfam" id="PF00646">
    <property type="entry name" value="F-box"/>
    <property type="match status" value="1"/>
</dbReference>
<sequence length="503" mass="56115">MEIILCDELLQEIFHRIPPPSSSAVSLVSKRWLRLFRSSLSALSLRLSPNHASFSTLSSFLSHHTYLSSLSLSSSSSAPAAAAAAATSFSDSLLISISATCPNITRLHLATGPVSLLPLLSLSTACPHLSSLSLILSRNRLSFHFLSSFRALKSLTVVLVGNVSPESSPDHYPSSAELQLQSLCLSGIRAGDYQLNWLWRNCSYKTLTKLVFENCDGVGDNYSFSCFMKELKNLHELELKTCRSIVSLILIKLAENHCNYLESLLIYDGGSKDGLLHFIRETRCNLQKLDLRLPLDLDDNHLFEIGAKFNRLRVLRLQSCSMVTGEGFKSLGLALSENLEELSLTNCDVINRHNGFLVELAQNLKNVKILDLSYNHMLLDKEFASMISSYCDLRKLKLRGCSKLTNSSLISLCKNCKHLESIDLLYCHGFQIEGVEFLILNSPELRKLQVISTYGSCYHSAENVHSGQFAFQAVEVGGYMACFFAIFTNHRLRSLWNLIEDLV</sequence>
<dbReference type="SMART" id="SM00367">
    <property type="entry name" value="LRR_CC"/>
    <property type="match status" value="3"/>
</dbReference>
<accession>A0A103Y4N4</accession>
<comment type="caution">
    <text evidence="2">The sequence shown here is derived from an EMBL/GenBank/DDBJ whole genome shotgun (WGS) entry which is preliminary data.</text>
</comment>
<protein>
    <submittedName>
        <fullName evidence="2">F-box domain, cyclin-like protein</fullName>
    </submittedName>
</protein>
<keyword evidence="3" id="KW-1185">Reference proteome</keyword>
<dbReference type="EMBL" id="LEKV01002652">
    <property type="protein sequence ID" value="KVI02451.1"/>
    <property type="molecule type" value="Genomic_DNA"/>
</dbReference>
<reference evidence="2 3" key="1">
    <citation type="journal article" date="2016" name="Sci. Rep.">
        <title>The genome sequence of the outbreeding globe artichoke constructed de novo incorporating a phase-aware low-pass sequencing strategy of F1 progeny.</title>
        <authorList>
            <person name="Scaglione D."/>
            <person name="Reyes-Chin-Wo S."/>
            <person name="Acquadro A."/>
            <person name="Froenicke L."/>
            <person name="Portis E."/>
            <person name="Beitel C."/>
            <person name="Tirone M."/>
            <person name="Mauro R."/>
            <person name="Lo Monaco A."/>
            <person name="Mauromicale G."/>
            <person name="Faccioli P."/>
            <person name="Cattivelli L."/>
            <person name="Rieseberg L."/>
            <person name="Michelmore R."/>
            <person name="Lanteri S."/>
        </authorList>
    </citation>
    <scope>NUCLEOTIDE SEQUENCE [LARGE SCALE GENOMIC DNA]</scope>
    <source>
        <strain evidence="2">2C</strain>
    </source>
</reference>
<dbReference type="GO" id="GO:0019005">
    <property type="term" value="C:SCF ubiquitin ligase complex"/>
    <property type="evidence" value="ECO:0007669"/>
    <property type="project" value="TreeGrafter"/>
</dbReference>
<evidence type="ECO:0000313" key="2">
    <source>
        <dbReference type="EMBL" id="KVI02451.1"/>
    </source>
</evidence>
<dbReference type="Gene3D" id="1.20.1280.50">
    <property type="match status" value="1"/>
</dbReference>
<dbReference type="InterPro" id="IPR006553">
    <property type="entry name" value="Leu-rich_rpt_Cys-con_subtyp"/>
</dbReference>
<dbReference type="InterPro" id="IPR001810">
    <property type="entry name" value="F-box_dom"/>
</dbReference>
<proteinExistence type="predicted"/>